<evidence type="ECO:0000313" key="3">
    <source>
        <dbReference type="Proteomes" id="UP000239156"/>
    </source>
</evidence>
<evidence type="ECO:0000313" key="2">
    <source>
        <dbReference type="EMBL" id="POW10192.1"/>
    </source>
</evidence>
<protein>
    <submittedName>
        <fullName evidence="2">Uncharacterized protein</fullName>
    </submittedName>
</protein>
<dbReference type="EMBL" id="PKSL01000048">
    <property type="protein sequence ID" value="POW10192.1"/>
    <property type="molecule type" value="Genomic_DNA"/>
</dbReference>
<organism evidence="2 3">
    <name type="scientific">Puccinia striiformis</name>
    <dbReference type="NCBI Taxonomy" id="27350"/>
    <lineage>
        <taxon>Eukaryota</taxon>
        <taxon>Fungi</taxon>
        <taxon>Dikarya</taxon>
        <taxon>Basidiomycota</taxon>
        <taxon>Pucciniomycotina</taxon>
        <taxon>Pucciniomycetes</taxon>
        <taxon>Pucciniales</taxon>
        <taxon>Pucciniaceae</taxon>
        <taxon>Puccinia</taxon>
    </lineage>
</organism>
<dbReference type="VEuPathDB" id="FungiDB:PSTT_06243"/>
<dbReference type="Proteomes" id="UP000239156">
    <property type="component" value="Unassembled WGS sequence"/>
</dbReference>
<reference evidence="2" key="1">
    <citation type="submission" date="2017-12" db="EMBL/GenBank/DDBJ databases">
        <title>Gene loss provides genomic basis for host adaptation in cereal stripe rust fungi.</title>
        <authorList>
            <person name="Xia C."/>
        </authorList>
    </citation>
    <scope>NUCLEOTIDE SEQUENCE [LARGE SCALE GENOMIC DNA]</scope>
    <source>
        <strain evidence="2">93-210</strain>
    </source>
</reference>
<name>A0A2S4VKX6_9BASI</name>
<proteinExistence type="predicted"/>
<evidence type="ECO:0000256" key="1">
    <source>
        <dbReference type="SAM" id="MobiDB-lite"/>
    </source>
</evidence>
<dbReference type="AlphaFoldDB" id="A0A2S4VKX6"/>
<accession>A0A2S4VKX6</accession>
<feature type="region of interest" description="Disordered" evidence="1">
    <location>
        <begin position="1"/>
        <end position="56"/>
    </location>
</feature>
<dbReference type="VEuPathDB" id="FungiDB:PSHT_09212"/>
<sequence>MVSGCPNILRSPPRSQAAQPSHGIQAKTKEASSIHPTSRIGQSPPDHPPSRSFQESTNNQVKMNNRFNIIILLFITSLDSLFASQHPHSTINHLKTRDQPNGISKPCQTYYSANTPHAVCDGDRNIMCLAGCTGGVVAHNCQLDSSSQNTTQTCSVAFSQTSESAYLCNTPEGAYTCTGPQSGGVVCHNCVSTPNGVLPSNTTSNAKNQAHSGSNSTNEHQDPTSDSTRMIYQFTFSSSSLLISLFFTTASLYTLL</sequence>
<feature type="region of interest" description="Disordered" evidence="1">
    <location>
        <begin position="201"/>
        <end position="224"/>
    </location>
</feature>
<comment type="caution">
    <text evidence="2">The sequence shown here is derived from an EMBL/GenBank/DDBJ whole genome shotgun (WGS) entry which is preliminary data.</text>
</comment>
<keyword evidence="3" id="KW-1185">Reference proteome</keyword>
<gene>
    <name evidence="2" type="ORF">PSTT_06243</name>
</gene>